<dbReference type="Proteomes" id="UP000035740">
    <property type="component" value="Unassembled WGS sequence"/>
</dbReference>
<feature type="compositionally biased region" description="Basic and acidic residues" evidence="1">
    <location>
        <begin position="8"/>
        <end position="19"/>
    </location>
</feature>
<sequence>MNGPTCKNKRDIKSSKDVDEMTGGIGQGELYSPDHAIKINTKKLKEENGQGELYSPDHAIKINTKKFEQNNNNRTLGLVQKQDNHNYQEEVKGDTMVGRGVANDIKNKMGMVKERLMEKLAAASVPSDALENTRQFFESVIKDVTSAAQGLTKEALYKIKSHLADILPSQSPLTSKMVDDAEKEITSEESKTSDGKEIETQNYEERKGKFYPSPASSLFSNFKLKPISKL</sequence>
<dbReference type="OMA" id="QGELYSP"/>
<gene>
    <name evidence="2" type="ORF">BVRB_004400</name>
</gene>
<feature type="region of interest" description="Disordered" evidence="1">
    <location>
        <begin position="181"/>
        <end position="214"/>
    </location>
</feature>
<accession>A0A0J8B3T4</accession>
<organism evidence="2 3">
    <name type="scientific">Beta vulgaris subsp. vulgaris</name>
    <name type="common">Beet</name>
    <dbReference type="NCBI Taxonomy" id="3555"/>
    <lineage>
        <taxon>Eukaryota</taxon>
        <taxon>Viridiplantae</taxon>
        <taxon>Streptophyta</taxon>
        <taxon>Embryophyta</taxon>
        <taxon>Tracheophyta</taxon>
        <taxon>Spermatophyta</taxon>
        <taxon>Magnoliopsida</taxon>
        <taxon>eudicotyledons</taxon>
        <taxon>Gunneridae</taxon>
        <taxon>Pentapetalae</taxon>
        <taxon>Caryophyllales</taxon>
        <taxon>Chenopodiaceae</taxon>
        <taxon>Betoideae</taxon>
        <taxon>Beta</taxon>
    </lineage>
</organism>
<reference evidence="2 3" key="1">
    <citation type="journal article" date="2014" name="Nature">
        <title>The genome of the recently domesticated crop plant sugar beet (Beta vulgaris).</title>
        <authorList>
            <person name="Dohm J.C."/>
            <person name="Minoche A.E."/>
            <person name="Holtgrawe D."/>
            <person name="Capella-Gutierrez S."/>
            <person name="Zakrzewski F."/>
            <person name="Tafer H."/>
            <person name="Rupp O."/>
            <person name="Sorensen T.R."/>
            <person name="Stracke R."/>
            <person name="Reinhardt R."/>
            <person name="Goesmann A."/>
            <person name="Kraft T."/>
            <person name="Schulz B."/>
            <person name="Stadler P.F."/>
            <person name="Schmidt T."/>
            <person name="Gabaldon T."/>
            <person name="Lehrach H."/>
            <person name="Weisshaar B."/>
            <person name="Himmelbauer H."/>
        </authorList>
    </citation>
    <scope>NUCLEOTIDE SEQUENCE [LARGE SCALE GENOMIC DNA]</scope>
    <source>
        <tissue evidence="2">Taproot</tissue>
    </source>
</reference>
<dbReference type="AlphaFoldDB" id="A0A0J8B3T4"/>
<dbReference type="KEGG" id="bvg:104883909"/>
<evidence type="ECO:0000313" key="3">
    <source>
        <dbReference type="Proteomes" id="UP000035740"/>
    </source>
</evidence>
<evidence type="ECO:0000256" key="1">
    <source>
        <dbReference type="SAM" id="MobiDB-lite"/>
    </source>
</evidence>
<proteinExistence type="predicted"/>
<dbReference type="OrthoDB" id="1194482at2759"/>
<feature type="region of interest" description="Disordered" evidence="1">
    <location>
        <begin position="1"/>
        <end position="30"/>
    </location>
</feature>
<dbReference type="EMBL" id="KQ090431">
    <property type="protein sequence ID" value="KMS95839.1"/>
    <property type="molecule type" value="Genomic_DNA"/>
</dbReference>
<protein>
    <submittedName>
        <fullName evidence="2">Uncharacterized protein</fullName>
    </submittedName>
</protein>
<keyword evidence="3" id="KW-1185">Reference proteome</keyword>
<feature type="compositionally biased region" description="Basic and acidic residues" evidence="1">
    <location>
        <begin position="181"/>
        <end position="208"/>
    </location>
</feature>
<evidence type="ECO:0000313" key="2">
    <source>
        <dbReference type="EMBL" id="KMS95839.1"/>
    </source>
</evidence>
<name>A0A0J8B3T4_BETVV</name>
<dbReference type="eggNOG" id="ENOG502S42N">
    <property type="taxonomic scope" value="Eukaryota"/>
</dbReference>
<dbReference type="Gramene" id="KMS95839">
    <property type="protein sequence ID" value="KMS95839"/>
    <property type="gene ID" value="BVRB_004400"/>
</dbReference>